<sequence>MIFIYNCYAGTHSSALAAAYHLEKLPNDRLPTKEEILNVDIFNKLSTDDFGKIIFHGEDREGNKVYTLGRGRSKEVIPALQDLCLLLHRHGNLTEKIIFSNASPTVPLSMTFGGLFSRRLRLHFIGIPLLIRGARQTYHNIADLVNHTKKVAKTTHLPVKVLDNKSFEVNPFQK</sequence>
<dbReference type="Proteomes" id="UP001232445">
    <property type="component" value="Unassembled WGS sequence"/>
</dbReference>
<protein>
    <recommendedName>
        <fullName evidence="3">DUF3189 family protein</fullName>
    </recommendedName>
</protein>
<keyword evidence="2" id="KW-1185">Reference proteome</keyword>
<name>A0ABU0CPQ0_9BACI</name>
<comment type="caution">
    <text evidence="1">The sequence shown here is derived from an EMBL/GenBank/DDBJ whole genome shotgun (WGS) entry which is preliminary data.</text>
</comment>
<dbReference type="RefSeq" id="WP_307336657.1">
    <property type="nucleotide sequence ID" value="NZ_JAUSUQ010000003.1"/>
</dbReference>
<evidence type="ECO:0008006" key="3">
    <source>
        <dbReference type="Google" id="ProtNLM"/>
    </source>
</evidence>
<organism evidence="1 2">
    <name type="scientific">Caldalkalibacillus uzonensis</name>
    <dbReference type="NCBI Taxonomy" id="353224"/>
    <lineage>
        <taxon>Bacteria</taxon>
        <taxon>Bacillati</taxon>
        <taxon>Bacillota</taxon>
        <taxon>Bacilli</taxon>
        <taxon>Bacillales</taxon>
        <taxon>Bacillaceae</taxon>
        <taxon>Caldalkalibacillus</taxon>
    </lineage>
</organism>
<evidence type="ECO:0000313" key="2">
    <source>
        <dbReference type="Proteomes" id="UP001232445"/>
    </source>
</evidence>
<dbReference type="Pfam" id="PF11385">
    <property type="entry name" value="DUF3189"/>
    <property type="match status" value="1"/>
</dbReference>
<dbReference type="EMBL" id="JAUSUQ010000003">
    <property type="protein sequence ID" value="MDQ0338398.1"/>
    <property type="molecule type" value="Genomic_DNA"/>
</dbReference>
<gene>
    <name evidence="1" type="ORF">J2S00_001182</name>
</gene>
<evidence type="ECO:0000313" key="1">
    <source>
        <dbReference type="EMBL" id="MDQ0338398.1"/>
    </source>
</evidence>
<dbReference type="InterPro" id="IPR021525">
    <property type="entry name" value="DUF3189"/>
</dbReference>
<proteinExistence type="predicted"/>
<reference evidence="1 2" key="1">
    <citation type="submission" date="2023-07" db="EMBL/GenBank/DDBJ databases">
        <title>Genomic Encyclopedia of Type Strains, Phase IV (KMG-IV): sequencing the most valuable type-strain genomes for metagenomic binning, comparative biology and taxonomic classification.</title>
        <authorList>
            <person name="Goeker M."/>
        </authorList>
    </citation>
    <scope>NUCLEOTIDE SEQUENCE [LARGE SCALE GENOMIC DNA]</scope>
    <source>
        <strain evidence="1 2">DSM 17740</strain>
    </source>
</reference>
<accession>A0ABU0CPQ0</accession>